<protein>
    <submittedName>
        <fullName evidence="2">Uncharacterized protein</fullName>
    </submittedName>
</protein>
<dbReference type="EMBL" id="FQUO01000026">
    <property type="protein sequence ID" value="SHG33223.1"/>
    <property type="molecule type" value="Genomic_DNA"/>
</dbReference>
<dbReference type="STRING" id="1302690.BUE76_05500"/>
<feature type="region of interest" description="Disordered" evidence="1">
    <location>
        <begin position="1"/>
        <end position="63"/>
    </location>
</feature>
<evidence type="ECO:0000313" key="2">
    <source>
        <dbReference type="EMBL" id="SHG33223.1"/>
    </source>
</evidence>
<accession>A0A1M5IZP1</accession>
<proteinExistence type="predicted"/>
<evidence type="ECO:0000313" key="3">
    <source>
        <dbReference type="Proteomes" id="UP000184368"/>
    </source>
</evidence>
<name>A0A1M5IZP1_9BACT</name>
<gene>
    <name evidence="2" type="ORF">SAMN05444008_12633</name>
</gene>
<organism evidence="2 3">
    <name type="scientific">Cnuella takakiae</name>
    <dbReference type="NCBI Taxonomy" id="1302690"/>
    <lineage>
        <taxon>Bacteria</taxon>
        <taxon>Pseudomonadati</taxon>
        <taxon>Bacteroidota</taxon>
        <taxon>Chitinophagia</taxon>
        <taxon>Chitinophagales</taxon>
        <taxon>Chitinophagaceae</taxon>
        <taxon>Cnuella</taxon>
    </lineage>
</organism>
<evidence type="ECO:0000256" key="1">
    <source>
        <dbReference type="SAM" id="MobiDB-lite"/>
    </source>
</evidence>
<dbReference type="RefSeq" id="WP_073048522.1">
    <property type="nucleotide sequence ID" value="NZ_FQUO01000026.1"/>
</dbReference>
<dbReference type="AlphaFoldDB" id="A0A1M5IZP1"/>
<feature type="compositionally biased region" description="Basic and acidic residues" evidence="1">
    <location>
        <begin position="1"/>
        <end position="16"/>
    </location>
</feature>
<sequence length="63" mass="7340">MDSSKKQKEPITEKDPMQQINLDDYAGDEEDNRIAIDNANRYMDDIERAKEQGTLKPDQEQPE</sequence>
<feature type="compositionally biased region" description="Basic and acidic residues" evidence="1">
    <location>
        <begin position="42"/>
        <end position="63"/>
    </location>
</feature>
<reference evidence="2 3" key="1">
    <citation type="submission" date="2016-11" db="EMBL/GenBank/DDBJ databases">
        <authorList>
            <person name="Jaros S."/>
            <person name="Januszkiewicz K."/>
            <person name="Wedrychowicz H."/>
        </authorList>
    </citation>
    <scope>NUCLEOTIDE SEQUENCE [LARGE SCALE GENOMIC DNA]</scope>
    <source>
        <strain evidence="2 3">DSM 26897</strain>
    </source>
</reference>
<keyword evidence="3" id="KW-1185">Reference proteome</keyword>
<dbReference type="Proteomes" id="UP000184368">
    <property type="component" value="Unassembled WGS sequence"/>
</dbReference>